<dbReference type="EMBL" id="BEXA01000002">
    <property type="protein sequence ID" value="GAY73119.1"/>
    <property type="molecule type" value="Genomic_DNA"/>
</dbReference>
<dbReference type="CDD" id="cd01734">
    <property type="entry name" value="YlxS_C"/>
    <property type="match status" value="1"/>
</dbReference>
<feature type="domain" description="Ribosome maturation factor RimP C-terminal" evidence="5">
    <location>
        <begin position="88"/>
        <end position="156"/>
    </location>
</feature>
<keyword evidence="2 3" id="KW-0690">Ribosome biogenesis</keyword>
<dbReference type="SUPFAM" id="SSF74942">
    <property type="entry name" value="YhbC-like, C-terminal domain"/>
    <property type="match status" value="1"/>
</dbReference>
<accession>A0A401FL63</accession>
<dbReference type="GO" id="GO:0006412">
    <property type="term" value="P:translation"/>
    <property type="evidence" value="ECO:0007669"/>
    <property type="project" value="TreeGrafter"/>
</dbReference>
<dbReference type="STRING" id="1138822.PL11_009555"/>
<name>A0A401FL63_9LACO</name>
<dbReference type="Gene3D" id="3.30.300.70">
    <property type="entry name" value="RimP-like superfamily, N-terminal"/>
    <property type="match status" value="1"/>
</dbReference>
<dbReference type="HAMAP" id="MF_01077">
    <property type="entry name" value="RimP"/>
    <property type="match status" value="1"/>
</dbReference>
<evidence type="ECO:0000313" key="6">
    <source>
        <dbReference type="EMBL" id="GAY73119.1"/>
    </source>
</evidence>
<protein>
    <recommendedName>
        <fullName evidence="3">Ribosome maturation factor RimP</fullName>
    </recommendedName>
</protein>
<dbReference type="InterPro" id="IPR036847">
    <property type="entry name" value="RimP_C_sf"/>
</dbReference>
<dbReference type="Pfam" id="PF02576">
    <property type="entry name" value="RimP_N"/>
    <property type="match status" value="1"/>
</dbReference>
<comment type="subcellular location">
    <subcellularLocation>
        <location evidence="3">Cytoplasm</location>
    </subcellularLocation>
</comment>
<evidence type="ECO:0000313" key="7">
    <source>
        <dbReference type="Proteomes" id="UP000286974"/>
    </source>
</evidence>
<keyword evidence="7" id="KW-1185">Reference proteome</keyword>
<dbReference type="PANTHER" id="PTHR33867:SF1">
    <property type="entry name" value="RIBOSOME MATURATION FACTOR RIMP"/>
    <property type="match status" value="1"/>
</dbReference>
<dbReference type="GO" id="GO:0000028">
    <property type="term" value="P:ribosomal small subunit assembly"/>
    <property type="evidence" value="ECO:0007669"/>
    <property type="project" value="TreeGrafter"/>
</dbReference>
<dbReference type="InterPro" id="IPR003728">
    <property type="entry name" value="Ribosome_maturation_RimP"/>
</dbReference>
<feature type="domain" description="Ribosome maturation factor RimP N-terminal" evidence="4">
    <location>
        <begin position="11"/>
        <end position="85"/>
    </location>
</feature>
<evidence type="ECO:0000259" key="4">
    <source>
        <dbReference type="Pfam" id="PF02576"/>
    </source>
</evidence>
<proteinExistence type="inferred from homology"/>
<dbReference type="OrthoDB" id="9805006at2"/>
<dbReference type="Gene3D" id="2.30.30.180">
    <property type="entry name" value="Ribosome maturation factor RimP, C-terminal domain"/>
    <property type="match status" value="1"/>
</dbReference>
<evidence type="ECO:0000259" key="5">
    <source>
        <dbReference type="Pfam" id="PF17384"/>
    </source>
</evidence>
<dbReference type="InterPro" id="IPR028989">
    <property type="entry name" value="RimP_N"/>
</dbReference>
<dbReference type="RefSeq" id="WP_125008226.1">
    <property type="nucleotide sequence ID" value="NZ_BEXA01000002.1"/>
</dbReference>
<keyword evidence="1 3" id="KW-0963">Cytoplasm</keyword>
<dbReference type="Pfam" id="PF17384">
    <property type="entry name" value="DUF150_C"/>
    <property type="match status" value="1"/>
</dbReference>
<dbReference type="NCBIfam" id="NF000928">
    <property type="entry name" value="PRK00092.1-2"/>
    <property type="match status" value="1"/>
</dbReference>
<evidence type="ECO:0000256" key="1">
    <source>
        <dbReference type="ARBA" id="ARBA00022490"/>
    </source>
</evidence>
<sequence length="156" mass="17865">MSNVVETVKELVEPILESHSFYLFDVEFVKENKSYYLRVYIDKPGGVTIDDCVLVSDELSEKIDALPEDPIPEAYFLEVSSPGAERPLRNDKELKEAVDQYIHVSLFKKLDNQKAYEGTLLKVDEESIELKLDDAKQTVIEVPRELIAKSRLAIKF</sequence>
<organism evidence="6 7">
    <name type="scientific">Lentilactobacillus kosonis</name>
    <dbReference type="NCBI Taxonomy" id="2810561"/>
    <lineage>
        <taxon>Bacteria</taxon>
        <taxon>Bacillati</taxon>
        <taxon>Bacillota</taxon>
        <taxon>Bacilli</taxon>
        <taxon>Lactobacillales</taxon>
        <taxon>Lactobacillaceae</taxon>
        <taxon>Lentilactobacillus</taxon>
    </lineage>
</organism>
<reference evidence="6 7" key="1">
    <citation type="submission" date="2017-11" db="EMBL/GenBank/DDBJ databases">
        <title>Draft Genome Sequence of Lactobacillus curieae NBRC 111893 isolated from Koso, a Japanese sugar-Vegetable Fermented Beverage.</title>
        <authorList>
            <person name="Chiou T.Y."/>
            <person name="Oshima K."/>
            <person name="Suda W."/>
            <person name="Hattori M."/>
            <person name="Takahashi T."/>
        </authorList>
    </citation>
    <scope>NUCLEOTIDE SEQUENCE [LARGE SCALE GENOMIC DNA]</scope>
    <source>
        <strain evidence="6 7">NBRC111893</strain>
    </source>
</reference>
<dbReference type="Proteomes" id="UP000286974">
    <property type="component" value="Unassembled WGS sequence"/>
</dbReference>
<dbReference type="InterPro" id="IPR035956">
    <property type="entry name" value="RimP_N_sf"/>
</dbReference>
<gene>
    <name evidence="3" type="primary">rimP</name>
    <name evidence="6" type="ORF">NBRC111893_1265</name>
</gene>
<comment type="function">
    <text evidence="3">Required for maturation of 30S ribosomal subunits.</text>
</comment>
<dbReference type="SUPFAM" id="SSF75420">
    <property type="entry name" value="YhbC-like, N-terminal domain"/>
    <property type="match status" value="1"/>
</dbReference>
<dbReference type="InterPro" id="IPR028998">
    <property type="entry name" value="RimP_C"/>
</dbReference>
<dbReference type="FunFam" id="3.30.300.70:FF:000001">
    <property type="entry name" value="Ribosome maturation factor RimP"/>
    <property type="match status" value="1"/>
</dbReference>
<dbReference type="GO" id="GO:0005829">
    <property type="term" value="C:cytosol"/>
    <property type="evidence" value="ECO:0007669"/>
    <property type="project" value="TreeGrafter"/>
</dbReference>
<comment type="similarity">
    <text evidence="3">Belongs to the RimP family.</text>
</comment>
<dbReference type="PANTHER" id="PTHR33867">
    <property type="entry name" value="RIBOSOME MATURATION FACTOR RIMP"/>
    <property type="match status" value="1"/>
</dbReference>
<evidence type="ECO:0000256" key="2">
    <source>
        <dbReference type="ARBA" id="ARBA00022517"/>
    </source>
</evidence>
<comment type="caution">
    <text evidence="6">The sequence shown here is derived from an EMBL/GenBank/DDBJ whole genome shotgun (WGS) entry which is preliminary data.</text>
</comment>
<dbReference type="AlphaFoldDB" id="A0A401FL63"/>
<evidence type="ECO:0000256" key="3">
    <source>
        <dbReference type="HAMAP-Rule" id="MF_01077"/>
    </source>
</evidence>